<evidence type="ECO:0000313" key="1">
    <source>
        <dbReference type="EMBL" id="TKA52387.1"/>
    </source>
</evidence>
<proteinExistence type="predicted"/>
<comment type="caution">
    <text evidence="1">The sequence shown here is derived from an EMBL/GenBank/DDBJ whole genome shotgun (WGS) entry which is preliminary data.</text>
</comment>
<gene>
    <name evidence="1" type="ORF">B0A55_13055</name>
</gene>
<evidence type="ECO:0000313" key="2">
    <source>
        <dbReference type="Proteomes" id="UP000309340"/>
    </source>
</evidence>
<sequence length="58" mass="6441">GTEKGSPLTLVSSLKLVLEARFLLKHGGRRWFSFETLANTCIALEHRLLRPATANAFT</sequence>
<organism evidence="1 2">
    <name type="scientific">Friedmanniomyces simplex</name>
    <dbReference type="NCBI Taxonomy" id="329884"/>
    <lineage>
        <taxon>Eukaryota</taxon>
        <taxon>Fungi</taxon>
        <taxon>Dikarya</taxon>
        <taxon>Ascomycota</taxon>
        <taxon>Pezizomycotina</taxon>
        <taxon>Dothideomycetes</taxon>
        <taxon>Dothideomycetidae</taxon>
        <taxon>Mycosphaerellales</taxon>
        <taxon>Teratosphaeriaceae</taxon>
        <taxon>Friedmanniomyces</taxon>
    </lineage>
</organism>
<name>A0A4U0VS39_9PEZI</name>
<protein>
    <submittedName>
        <fullName evidence="1">Uncharacterized protein</fullName>
    </submittedName>
</protein>
<dbReference type="Proteomes" id="UP000309340">
    <property type="component" value="Unassembled WGS sequence"/>
</dbReference>
<keyword evidence="2" id="KW-1185">Reference proteome</keyword>
<dbReference type="AlphaFoldDB" id="A0A4U0VS39"/>
<dbReference type="EMBL" id="NAJQ01001825">
    <property type="protein sequence ID" value="TKA52387.1"/>
    <property type="molecule type" value="Genomic_DNA"/>
</dbReference>
<accession>A0A4U0VS39</accession>
<feature type="non-terminal residue" evidence="1">
    <location>
        <position position="1"/>
    </location>
</feature>
<reference evidence="1 2" key="1">
    <citation type="submission" date="2017-03" db="EMBL/GenBank/DDBJ databases">
        <title>Genomes of endolithic fungi from Antarctica.</title>
        <authorList>
            <person name="Coleine C."/>
            <person name="Masonjones S."/>
            <person name="Stajich J.E."/>
        </authorList>
    </citation>
    <scope>NUCLEOTIDE SEQUENCE [LARGE SCALE GENOMIC DNA]</scope>
    <source>
        <strain evidence="1 2">CCFEE 5184</strain>
    </source>
</reference>